<keyword evidence="5" id="KW-1185">Reference proteome</keyword>
<reference evidence="4 5" key="1">
    <citation type="journal article" date="2023" name="Hortic Res">
        <title>The complete reference genome for grapevine (Vitis vinifera L.) genetics and breeding.</title>
        <authorList>
            <person name="Shi X."/>
            <person name="Cao S."/>
            <person name="Wang X."/>
            <person name="Huang S."/>
            <person name="Wang Y."/>
            <person name="Liu Z."/>
            <person name="Liu W."/>
            <person name="Leng X."/>
            <person name="Peng Y."/>
            <person name="Wang N."/>
            <person name="Wang Y."/>
            <person name="Ma Z."/>
            <person name="Xu X."/>
            <person name="Zhang F."/>
            <person name="Xue H."/>
            <person name="Zhong H."/>
            <person name="Wang Y."/>
            <person name="Zhang K."/>
            <person name="Velt A."/>
            <person name="Avia K."/>
            <person name="Holtgrawe D."/>
            <person name="Grimplet J."/>
            <person name="Matus J.T."/>
            <person name="Ware D."/>
            <person name="Wu X."/>
            <person name="Wang H."/>
            <person name="Liu C."/>
            <person name="Fang Y."/>
            <person name="Rustenholz C."/>
            <person name="Cheng Z."/>
            <person name="Xiao H."/>
            <person name="Zhou Y."/>
        </authorList>
    </citation>
    <scope>NUCLEOTIDE SEQUENCE [LARGE SCALE GENOMIC DNA]</scope>
    <source>
        <strain evidence="5">cv. Pinot noir / PN40024</strain>
        <tissue evidence="4">Leaf</tissue>
    </source>
</reference>
<gene>
    <name evidence="4" type="ORF">VitviT2T_006250</name>
</gene>
<evidence type="ECO:0000313" key="5">
    <source>
        <dbReference type="Proteomes" id="UP001227230"/>
    </source>
</evidence>
<accession>A0ABY9BWJ1</accession>
<evidence type="ECO:0000313" key="4">
    <source>
        <dbReference type="EMBL" id="WJZ86831.1"/>
    </source>
</evidence>
<dbReference type="Pfam" id="PF01915">
    <property type="entry name" value="Glyco_hydro_3_C"/>
    <property type="match status" value="1"/>
</dbReference>
<keyword evidence="2" id="KW-0326">Glycosidase</keyword>
<feature type="domain" description="Glycoside hydrolase family 3 C-terminal" evidence="3">
    <location>
        <begin position="4"/>
        <end position="101"/>
    </location>
</feature>
<evidence type="ECO:0000256" key="1">
    <source>
        <dbReference type="ARBA" id="ARBA00022801"/>
    </source>
</evidence>
<evidence type="ECO:0000259" key="3">
    <source>
        <dbReference type="Pfam" id="PF01915"/>
    </source>
</evidence>
<dbReference type="InterPro" id="IPR002772">
    <property type="entry name" value="Glyco_hydro_3_C"/>
</dbReference>
<name>A0ABY9BWJ1_VITVI</name>
<dbReference type="InterPro" id="IPR044993">
    <property type="entry name" value="BXL"/>
</dbReference>
<dbReference type="PANTHER" id="PTHR42721">
    <property type="entry name" value="SUGAR HYDROLASE-RELATED"/>
    <property type="match status" value="1"/>
</dbReference>
<protein>
    <recommendedName>
        <fullName evidence="3">Glycoside hydrolase family 3 C-terminal domain-containing protein</fullName>
    </recommendedName>
</protein>
<sequence length="153" mass="16639">MCGHCGGPIDISFARDNPGIEPILWAGFPGEEGGNAIADVVYGKYNPGGRLPVTWYENGYVGMLPMTSMALRSVESLGYPGRKYKFFSGSTVYPFGCGLSYTNFSYSLTAPTRSIHTHLKKLQPCRSMAYSICSVIPQCPAVLVDDLSCNETF</sequence>
<dbReference type="Gene3D" id="3.40.50.1700">
    <property type="entry name" value="Glycoside hydrolase family 3 C-terminal domain"/>
    <property type="match status" value="1"/>
</dbReference>
<dbReference type="PANTHER" id="PTHR42721:SF11">
    <property type="entry name" value="BETA-D-XYLOSIDASE 5-RELATED"/>
    <property type="match status" value="1"/>
</dbReference>
<dbReference type="Proteomes" id="UP001227230">
    <property type="component" value="Chromosome 5"/>
</dbReference>
<organism evidence="4 5">
    <name type="scientific">Vitis vinifera</name>
    <name type="common">Grape</name>
    <dbReference type="NCBI Taxonomy" id="29760"/>
    <lineage>
        <taxon>Eukaryota</taxon>
        <taxon>Viridiplantae</taxon>
        <taxon>Streptophyta</taxon>
        <taxon>Embryophyta</taxon>
        <taxon>Tracheophyta</taxon>
        <taxon>Spermatophyta</taxon>
        <taxon>Magnoliopsida</taxon>
        <taxon>eudicotyledons</taxon>
        <taxon>Gunneridae</taxon>
        <taxon>Pentapetalae</taxon>
        <taxon>rosids</taxon>
        <taxon>Vitales</taxon>
        <taxon>Vitaceae</taxon>
        <taxon>Viteae</taxon>
        <taxon>Vitis</taxon>
    </lineage>
</organism>
<proteinExistence type="predicted"/>
<dbReference type="InterPro" id="IPR036881">
    <property type="entry name" value="Glyco_hydro_3_C_sf"/>
</dbReference>
<dbReference type="EMBL" id="CP126652">
    <property type="protein sequence ID" value="WJZ86831.1"/>
    <property type="molecule type" value="Genomic_DNA"/>
</dbReference>
<keyword evidence="1" id="KW-0378">Hydrolase</keyword>
<dbReference type="SUPFAM" id="SSF52279">
    <property type="entry name" value="Beta-D-glucan exohydrolase, C-terminal domain"/>
    <property type="match status" value="1"/>
</dbReference>
<evidence type="ECO:0000256" key="2">
    <source>
        <dbReference type="ARBA" id="ARBA00023295"/>
    </source>
</evidence>